<accession>A0A6A6HEW0</accession>
<feature type="transmembrane region" description="Helical" evidence="1">
    <location>
        <begin position="187"/>
        <end position="208"/>
    </location>
</feature>
<evidence type="ECO:0000256" key="1">
    <source>
        <dbReference type="SAM" id="Phobius"/>
    </source>
</evidence>
<name>A0A6A6HEW0_VIRVR</name>
<dbReference type="Gene3D" id="3.20.180.10">
    <property type="entry name" value="PNP-oxidase-like"/>
    <property type="match status" value="1"/>
</dbReference>
<dbReference type="PANTHER" id="PTHR37783">
    <property type="entry name" value="MEMBRANE PROTEIN, PUTATIVE (AFU_ORTHOLOGUE AFUA_1G04315)-RELATED"/>
    <property type="match status" value="1"/>
</dbReference>
<evidence type="ECO:0000259" key="2">
    <source>
        <dbReference type="Pfam" id="PF10615"/>
    </source>
</evidence>
<dbReference type="PANTHER" id="PTHR37783:SF1">
    <property type="entry name" value="MEMBRANE PROTEIN, PUTATIVE (AFU_ORTHOLOGUE AFUA_1G04315)-RELATED"/>
    <property type="match status" value="1"/>
</dbReference>
<proteinExistence type="predicted"/>
<dbReference type="AlphaFoldDB" id="A0A6A6HEW0"/>
<dbReference type="EMBL" id="ML991784">
    <property type="protein sequence ID" value="KAF2236615.1"/>
    <property type="molecule type" value="Genomic_DNA"/>
</dbReference>
<reference evidence="3" key="1">
    <citation type="journal article" date="2020" name="Stud. Mycol.">
        <title>101 Dothideomycetes genomes: a test case for predicting lifestyles and emergence of pathogens.</title>
        <authorList>
            <person name="Haridas S."/>
            <person name="Albert R."/>
            <person name="Binder M."/>
            <person name="Bloem J."/>
            <person name="Labutti K."/>
            <person name="Salamov A."/>
            <person name="Andreopoulos B."/>
            <person name="Baker S."/>
            <person name="Barry K."/>
            <person name="Bills G."/>
            <person name="Bluhm B."/>
            <person name="Cannon C."/>
            <person name="Castanera R."/>
            <person name="Culley D."/>
            <person name="Daum C."/>
            <person name="Ezra D."/>
            <person name="Gonzalez J."/>
            <person name="Henrissat B."/>
            <person name="Kuo A."/>
            <person name="Liang C."/>
            <person name="Lipzen A."/>
            <person name="Lutzoni F."/>
            <person name="Magnuson J."/>
            <person name="Mondo S."/>
            <person name="Nolan M."/>
            <person name="Ohm R."/>
            <person name="Pangilinan J."/>
            <person name="Park H.-J."/>
            <person name="Ramirez L."/>
            <person name="Alfaro M."/>
            <person name="Sun H."/>
            <person name="Tritt A."/>
            <person name="Yoshinaga Y."/>
            <person name="Zwiers L.-H."/>
            <person name="Turgeon B."/>
            <person name="Goodwin S."/>
            <person name="Spatafora J."/>
            <person name="Crous P."/>
            <person name="Grigoriev I."/>
        </authorList>
    </citation>
    <scope>NUCLEOTIDE SEQUENCE</scope>
    <source>
        <strain evidence="3">Tuck. ex Michener</strain>
    </source>
</reference>
<sequence length="223" mass="25672">MTDLSKDNAARKRILDHMNADHQDSLSRYLEHYCRLSSWAARNAKATEITLSQLDIDASGKTHQVPLNPPLGSFRDARERMVKMDQDSLKGLSRSDIKVTEYQQPKGFDLVVFSAVVLTLLAYCKRSNFLPGSWLYDNLLSNIPGFARFSFVIQPLVFYGIIVIHSIETAFMVSSRLNKHSVPIYGGLWWKWTLTTFIDGICSFRRFAAIVERKKREKEKQRH</sequence>
<evidence type="ECO:0000313" key="3">
    <source>
        <dbReference type="EMBL" id="KAF2236615.1"/>
    </source>
</evidence>
<dbReference type="Proteomes" id="UP000800092">
    <property type="component" value="Unassembled WGS sequence"/>
</dbReference>
<dbReference type="OrthoDB" id="5553410at2759"/>
<gene>
    <name evidence="3" type="ORF">EV356DRAFT_574895</name>
</gene>
<keyword evidence="1" id="KW-0812">Transmembrane</keyword>
<keyword evidence="4" id="KW-1185">Reference proteome</keyword>
<keyword evidence="1" id="KW-1133">Transmembrane helix</keyword>
<dbReference type="Pfam" id="PF10615">
    <property type="entry name" value="DUF2470"/>
    <property type="match status" value="1"/>
</dbReference>
<evidence type="ECO:0000313" key="4">
    <source>
        <dbReference type="Proteomes" id="UP000800092"/>
    </source>
</evidence>
<protein>
    <recommendedName>
        <fullName evidence="2">DUF2470 domain-containing protein</fullName>
    </recommendedName>
</protein>
<dbReference type="InterPro" id="IPR037119">
    <property type="entry name" value="Haem_oxidase_HugZ-like_sf"/>
</dbReference>
<feature type="domain" description="DUF2470" evidence="2">
    <location>
        <begin position="12"/>
        <end position="84"/>
    </location>
</feature>
<feature type="transmembrane region" description="Helical" evidence="1">
    <location>
        <begin position="145"/>
        <end position="167"/>
    </location>
</feature>
<organism evidence="3 4">
    <name type="scientific">Viridothelium virens</name>
    <name type="common">Speckled blister lichen</name>
    <name type="synonym">Trypethelium virens</name>
    <dbReference type="NCBI Taxonomy" id="1048519"/>
    <lineage>
        <taxon>Eukaryota</taxon>
        <taxon>Fungi</taxon>
        <taxon>Dikarya</taxon>
        <taxon>Ascomycota</taxon>
        <taxon>Pezizomycotina</taxon>
        <taxon>Dothideomycetes</taxon>
        <taxon>Dothideomycetes incertae sedis</taxon>
        <taxon>Trypetheliales</taxon>
        <taxon>Trypetheliaceae</taxon>
        <taxon>Viridothelium</taxon>
    </lineage>
</organism>
<keyword evidence="1" id="KW-0472">Membrane</keyword>
<dbReference type="InterPro" id="IPR019595">
    <property type="entry name" value="DUF2470"/>
</dbReference>